<dbReference type="Proteomes" id="UP000265515">
    <property type="component" value="Unassembled WGS sequence"/>
</dbReference>
<name>A0A388LQZ1_CHABU</name>
<evidence type="ECO:0000256" key="1">
    <source>
        <dbReference type="SAM" id="MobiDB-lite"/>
    </source>
</evidence>
<sequence length="236" mass="27748">MAEERRERLERDREAERQRLEDKARRAKEMRKALREEQRLQHEEERDARLMRIIRGKMRKDREEEVERYEYKGKKLGKKACKMDANSEEKERLRRIIALRTLGMEEIEDEELLALRRQAAKLNLLEQRKRGPEIQVGNSPPMTTPEKRTNTRLFEESKARIEAIQGEPALASSTTSTLVKIDLSLKHIMAACGPGGRDKFEQDCQEFYDALTIEELKEACRREKGSMENESWQSSA</sequence>
<evidence type="ECO:0000313" key="2">
    <source>
        <dbReference type="EMBL" id="GBG84681.1"/>
    </source>
</evidence>
<protein>
    <submittedName>
        <fullName evidence="2">Uncharacterized protein</fullName>
    </submittedName>
</protein>
<evidence type="ECO:0000313" key="3">
    <source>
        <dbReference type="Proteomes" id="UP000265515"/>
    </source>
</evidence>
<proteinExistence type="predicted"/>
<keyword evidence="3" id="KW-1185">Reference proteome</keyword>
<reference evidence="2 3" key="1">
    <citation type="journal article" date="2018" name="Cell">
        <title>The Chara Genome: Secondary Complexity and Implications for Plant Terrestrialization.</title>
        <authorList>
            <person name="Nishiyama T."/>
            <person name="Sakayama H."/>
            <person name="Vries J.D."/>
            <person name="Buschmann H."/>
            <person name="Saint-Marcoux D."/>
            <person name="Ullrich K.K."/>
            <person name="Haas F.B."/>
            <person name="Vanderstraeten L."/>
            <person name="Becker D."/>
            <person name="Lang D."/>
            <person name="Vosolsobe S."/>
            <person name="Rombauts S."/>
            <person name="Wilhelmsson P.K.I."/>
            <person name="Janitza P."/>
            <person name="Kern R."/>
            <person name="Heyl A."/>
            <person name="Rumpler F."/>
            <person name="Villalobos L.I.A.C."/>
            <person name="Clay J.M."/>
            <person name="Skokan R."/>
            <person name="Toyoda A."/>
            <person name="Suzuki Y."/>
            <person name="Kagoshima H."/>
            <person name="Schijlen E."/>
            <person name="Tajeshwar N."/>
            <person name="Catarino B."/>
            <person name="Hetherington A.J."/>
            <person name="Saltykova A."/>
            <person name="Bonnot C."/>
            <person name="Breuninger H."/>
            <person name="Symeonidi A."/>
            <person name="Radhakrishnan G.V."/>
            <person name="Van Nieuwerburgh F."/>
            <person name="Deforce D."/>
            <person name="Chang C."/>
            <person name="Karol K.G."/>
            <person name="Hedrich R."/>
            <person name="Ulvskov P."/>
            <person name="Glockner G."/>
            <person name="Delwiche C.F."/>
            <person name="Petrasek J."/>
            <person name="Van de Peer Y."/>
            <person name="Friml J."/>
            <person name="Beilby M."/>
            <person name="Dolan L."/>
            <person name="Kohara Y."/>
            <person name="Sugano S."/>
            <person name="Fujiyama A."/>
            <person name="Delaux P.-M."/>
            <person name="Quint M."/>
            <person name="TheiBen G."/>
            <person name="Hagemann M."/>
            <person name="Harholt J."/>
            <person name="Dunand C."/>
            <person name="Zachgo S."/>
            <person name="Langdale J."/>
            <person name="Maumus F."/>
            <person name="Straeten D.V.D."/>
            <person name="Gould S.B."/>
            <person name="Rensing S.A."/>
        </authorList>
    </citation>
    <scope>NUCLEOTIDE SEQUENCE [LARGE SCALE GENOMIC DNA]</scope>
    <source>
        <strain evidence="2 3">S276</strain>
    </source>
</reference>
<dbReference type="AlphaFoldDB" id="A0A388LQZ1"/>
<dbReference type="Gramene" id="GBG84681">
    <property type="protein sequence ID" value="GBG84681"/>
    <property type="gene ID" value="CBR_g39056"/>
</dbReference>
<organism evidence="2 3">
    <name type="scientific">Chara braunii</name>
    <name type="common">Braun's stonewort</name>
    <dbReference type="NCBI Taxonomy" id="69332"/>
    <lineage>
        <taxon>Eukaryota</taxon>
        <taxon>Viridiplantae</taxon>
        <taxon>Streptophyta</taxon>
        <taxon>Charophyceae</taxon>
        <taxon>Charales</taxon>
        <taxon>Characeae</taxon>
        <taxon>Chara</taxon>
    </lineage>
</organism>
<comment type="caution">
    <text evidence="2">The sequence shown here is derived from an EMBL/GenBank/DDBJ whole genome shotgun (WGS) entry which is preliminary data.</text>
</comment>
<accession>A0A388LQZ1</accession>
<feature type="region of interest" description="Disordered" evidence="1">
    <location>
        <begin position="1"/>
        <end position="24"/>
    </location>
</feature>
<gene>
    <name evidence="2" type="ORF">CBR_g39056</name>
</gene>
<dbReference type="EMBL" id="BFEA01000486">
    <property type="protein sequence ID" value="GBG84681.1"/>
    <property type="molecule type" value="Genomic_DNA"/>
</dbReference>